<feature type="domain" description="NIDO" evidence="1">
    <location>
        <begin position="143"/>
        <end position="198"/>
    </location>
</feature>
<dbReference type="Pfam" id="PF06119">
    <property type="entry name" value="NIDO"/>
    <property type="match status" value="1"/>
</dbReference>
<reference evidence="4" key="1">
    <citation type="submission" date="2016-06" db="UniProtKB">
        <authorList>
            <consortium name="WormBaseParasite"/>
        </authorList>
    </citation>
    <scope>IDENTIFICATION</scope>
</reference>
<name>A0A183J3I3_9BILA</name>
<dbReference type="InterPro" id="IPR051495">
    <property type="entry name" value="Epithelial_Barrier/Signaling"/>
</dbReference>
<dbReference type="GO" id="GO:0007160">
    <property type="term" value="P:cell-matrix adhesion"/>
    <property type="evidence" value="ECO:0007669"/>
    <property type="project" value="InterPro"/>
</dbReference>
<dbReference type="AlphaFoldDB" id="A0A183J3I3"/>
<dbReference type="OrthoDB" id="6375837at2759"/>
<dbReference type="InterPro" id="IPR003886">
    <property type="entry name" value="NIDO_dom"/>
</dbReference>
<gene>
    <name evidence="2" type="ORF">SBAD_LOCUS10430</name>
</gene>
<dbReference type="PANTHER" id="PTHR13802:SF65">
    <property type="entry name" value="NIDOGEN"/>
    <property type="match status" value="1"/>
</dbReference>
<sequence>MHIRTLITSQGWGRLDSKAKFSAWKIGRKSRTERIRGDRRRKQHRTVDVPPLFRVPRRPHSPAKVTAASASMVIMPDTGSSLRLFTLLAVISAVVAISKRDFYPFGTASSGDSELPSYDDVSSPEIHFPTSVRFLEGSYDYGFVNQNGFVSFESELPYFSSRNLNEYAYPIIAVFLSDVDPRGITSAEDGGRVFYRSQDIFLFVDKFIINSYGIPAVRDNLIFRCLSHSAITGFAG</sequence>
<dbReference type="Proteomes" id="UP000270296">
    <property type="component" value="Unassembled WGS sequence"/>
</dbReference>
<accession>A0A183J3I3</accession>
<keyword evidence="3" id="KW-1185">Reference proteome</keyword>
<organism evidence="4">
    <name type="scientific">Soboliphyme baturini</name>
    <dbReference type="NCBI Taxonomy" id="241478"/>
    <lineage>
        <taxon>Eukaryota</taxon>
        <taxon>Metazoa</taxon>
        <taxon>Ecdysozoa</taxon>
        <taxon>Nematoda</taxon>
        <taxon>Enoplea</taxon>
        <taxon>Dorylaimia</taxon>
        <taxon>Dioctophymatida</taxon>
        <taxon>Dioctophymatoidea</taxon>
        <taxon>Soboliphymatidae</taxon>
        <taxon>Soboliphyme</taxon>
    </lineage>
</organism>
<dbReference type="EMBL" id="UZAM01014062">
    <property type="protein sequence ID" value="VDP31745.1"/>
    <property type="molecule type" value="Genomic_DNA"/>
</dbReference>
<evidence type="ECO:0000313" key="4">
    <source>
        <dbReference type="WBParaSite" id="SBAD_0001079701-mRNA-1"/>
    </source>
</evidence>
<dbReference type="PANTHER" id="PTHR13802">
    <property type="entry name" value="MUCIN 4-RELATED"/>
    <property type="match status" value="1"/>
</dbReference>
<dbReference type="WBParaSite" id="SBAD_0001079701-mRNA-1">
    <property type="protein sequence ID" value="SBAD_0001079701-mRNA-1"/>
    <property type="gene ID" value="SBAD_0001079701"/>
</dbReference>
<proteinExistence type="predicted"/>
<evidence type="ECO:0000259" key="1">
    <source>
        <dbReference type="Pfam" id="PF06119"/>
    </source>
</evidence>
<evidence type="ECO:0000313" key="2">
    <source>
        <dbReference type="EMBL" id="VDP31745.1"/>
    </source>
</evidence>
<evidence type="ECO:0000313" key="3">
    <source>
        <dbReference type="Proteomes" id="UP000270296"/>
    </source>
</evidence>
<protein>
    <submittedName>
        <fullName evidence="4">Peptidase A1 domain-containing protein</fullName>
    </submittedName>
</protein>
<reference evidence="2 3" key="2">
    <citation type="submission" date="2018-11" db="EMBL/GenBank/DDBJ databases">
        <authorList>
            <consortium name="Pathogen Informatics"/>
        </authorList>
    </citation>
    <scope>NUCLEOTIDE SEQUENCE [LARGE SCALE GENOMIC DNA]</scope>
</reference>